<protein>
    <recommendedName>
        <fullName evidence="3">Tetratricopeptide repeat protein</fullName>
    </recommendedName>
</protein>
<dbReference type="AlphaFoldDB" id="A0A5J4SXA1"/>
<organism evidence="2">
    <name type="scientific">termite gut metagenome</name>
    <dbReference type="NCBI Taxonomy" id="433724"/>
    <lineage>
        <taxon>unclassified sequences</taxon>
        <taxon>metagenomes</taxon>
        <taxon>organismal metagenomes</taxon>
    </lineage>
</organism>
<feature type="coiled-coil region" evidence="1">
    <location>
        <begin position="406"/>
        <end position="440"/>
    </location>
</feature>
<dbReference type="EMBL" id="SNRY01000024">
    <property type="protein sequence ID" value="KAA6350704.1"/>
    <property type="molecule type" value="Genomic_DNA"/>
</dbReference>
<proteinExistence type="predicted"/>
<accession>A0A5J4SXA1</accession>
<dbReference type="Gene3D" id="1.25.40.10">
    <property type="entry name" value="Tetratricopeptide repeat domain"/>
    <property type="match status" value="1"/>
</dbReference>
<sequence>MKKNVILLFLFFFLLSGVSLLAQTLEQAKDMFVKKQYDKAKPVFQKYLKGSPANASYNYWYGVCCLQTGEVEVSIKPLRIAFEKKIQNASFFLGKAYKELWYFDEAVKCYDTHIGILKKKNEKTDEVERLLEESKLYARMLKGVEDVCVIDSFVVDKENFLEAYKISEESGSLYTYKDFFLKDGSNEATVYETELENIICYSERNEDSVLNIYTRIRISDGWSAATPFPDMINKLANVNYPFMLTDGVTVYYASDGDGSLGGYDIFVTRYNSGTESYMTPENIGMPFNSPFNDYMYVIDEYSNLGWFASDRYQPDNKVCVYVFVPNKFKKSYNYESMKHEDIVGLAQLRSLRNTWKNEQIVAEAKEGLKKVLFSRKPAEKKVFDFEFVIDDQRTYYNLNEFKSSRAREAFNKYRQLEKDYRQQMDKLAVLREQYARLDKAKQSQLTPVIIDLEKQVHEMSKELDVWATKTRYEEKM</sequence>
<dbReference type="InterPro" id="IPR011990">
    <property type="entry name" value="TPR-like_helical_dom_sf"/>
</dbReference>
<evidence type="ECO:0000256" key="1">
    <source>
        <dbReference type="SAM" id="Coils"/>
    </source>
</evidence>
<reference evidence="2" key="1">
    <citation type="submission" date="2019-03" db="EMBL/GenBank/DDBJ databases">
        <title>Single cell metagenomics reveals metabolic interactions within the superorganism composed of flagellate Streblomastix strix and complex community of Bacteroidetes bacteria on its surface.</title>
        <authorList>
            <person name="Treitli S.C."/>
            <person name="Kolisko M."/>
            <person name="Husnik F."/>
            <person name="Keeling P."/>
            <person name="Hampl V."/>
        </authorList>
    </citation>
    <scope>NUCLEOTIDE SEQUENCE</scope>
    <source>
        <strain evidence="2">STM</strain>
    </source>
</reference>
<dbReference type="SUPFAM" id="SSF48452">
    <property type="entry name" value="TPR-like"/>
    <property type="match status" value="1"/>
</dbReference>
<keyword evidence="1" id="KW-0175">Coiled coil</keyword>
<comment type="caution">
    <text evidence="2">The sequence shown here is derived from an EMBL/GenBank/DDBJ whole genome shotgun (WGS) entry which is preliminary data.</text>
</comment>
<evidence type="ECO:0008006" key="3">
    <source>
        <dbReference type="Google" id="ProtNLM"/>
    </source>
</evidence>
<gene>
    <name evidence="2" type="ORF">EZS27_001932</name>
</gene>
<evidence type="ECO:0000313" key="2">
    <source>
        <dbReference type="EMBL" id="KAA6350704.1"/>
    </source>
</evidence>
<name>A0A5J4SXA1_9ZZZZ</name>